<dbReference type="NCBIfam" id="TIGR03165">
    <property type="entry name" value="F1F0_chp_2"/>
    <property type="match status" value="1"/>
</dbReference>
<evidence type="ECO:0008006" key="4">
    <source>
        <dbReference type="Google" id="ProtNLM"/>
    </source>
</evidence>
<gene>
    <name evidence="2" type="ORF">DJ013_00755</name>
</gene>
<feature type="transmembrane region" description="Helical" evidence="1">
    <location>
        <begin position="39"/>
        <end position="59"/>
    </location>
</feature>
<protein>
    <recommendedName>
        <fullName evidence="4">ATP synthase subunit I</fullName>
    </recommendedName>
</protein>
<keyword evidence="3" id="KW-1185">Reference proteome</keyword>
<feature type="transmembrane region" description="Helical" evidence="1">
    <location>
        <begin position="6"/>
        <end position="27"/>
    </location>
</feature>
<evidence type="ECO:0000313" key="2">
    <source>
        <dbReference type="EMBL" id="AWV96793.1"/>
    </source>
</evidence>
<keyword evidence="1" id="KW-1133">Transmembrane helix</keyword>
<dbReference type="InterPro" id="IPR017581">
    <property type="entry name" value="AtpR-like"/>
</dbReference>
<feature type="transmembrane region" description="Helical" evidence="1">
    <location>
        <begin position="65"/>
        <end position="82"/>
    </location>
</feature>
<evidence type="ECO:0000313" key="3">
    <source>
        <dbReference type="Proteomes" id="UP000249873"/>
    </source>
</evidence>
<proteinExistence type="predicted"/>
<dbReference type="Pfam" id="PF12966">
    <property type="entry name" value="AtpR"/>
    <property type="match status" value="1"/>
</dbReference>
<dbReference type="RefSeq" id="WP_111369895.1">
    <property type="nucleotide sequence ID" value="NZ_CP029480.1"/>
</dbReference>
<keyword evidence="1" id="KW-0472">Membrane</keyword>
<dbReference type="Proteomes" id="UP000249873">
    <property type="component" value="Chromosome"/>
</dbReference>
<dbReference type="OrthoDB" id="467414at2"/>
<accession>A0A2Z4G6U1</accession>
<sequence>MSETLYWVLAFIGGIALGLFFFGGLWFTIKKGVNAKIPAIWFFVSIVIRTGVVMIGFYYVSPAGWQGLIICLIGFIIARFVVTHFTKRIEKKGEVYIES</sequence>
<dbReference type="EMBL" id="CP029480">
    <property type="protein sequence ID" value="AWV96793.1"/>
    <property type="molecule type" value="Genomic_DNA"/>
</dbReference>
<evidence type="ECO:0000256" key="1">
    <source>
        <dbReference type="SAM" id="Phobius"/>
    </source>
</evidence>
<organism evidence="2 3">
    <name type="scientific">Arcticibacterium luteifluviistationis</name>
    <dbReference type="NCBI Taxonomy" id="1784714"/>
    <lineage>
        <taxon>Bacteria</taxon>
        <taxon>Pseudomonadati</taxon>
        <taxon>Bacteroidota</taxon>
        <taxon>Cytophagia</taxon>
        <taxon>Cytophagales</taxon>
        <taxon>Leadbetterellaceae</taxon>
        <taxon>Arcticibacterium</taxon>
    </lineage>
</organism>
<keyword evidence="1" id="KW-0812">Transmembrane</keyword>
<name>A0A2Z4G6U1_9BACT</name>
<dbReference type="AlphaFoldDB" id="A0A2Z4G6U1"/>
<reference evidence="2 3" key="1">
    <citation type="submission" date="2018-05" db="EMBL/GenBank/DDBJ databases">
        <title>Complete genome sequence of Arcticibacterium luteifluviistationis SM1504T, a cytophagaceae bacterium isolated from Arctic surface seawater.</title>
        <authorList>
            <person name="Li Y."/>
            <person name="Qin Q.-L."/>
        </authorList>
    </citation>
    <scope>NUCLEOTIDE SEQUENCE [LARGE SCALE GENOMIC DNA]</scope>
    <source>
        <strain evidence="2 3">SM1504</strain>
    </source>
</reference>
<dbReference type="KEGG" id="als:DJ013_00755"/>